<dbReference type="OrthoDB" id="2596618at2759"/>
<feature type="region of interest" description="Disordered" evidence="1">
    <location>
        <begin position="180"/>
        <end position="240"/>
    </location>
</feature>
<name>A0A427Y215_9TREE</name>
<feature type="region of interest" description="Disordered" evidence="1">
    <location>
        <begin position="109"/>
        <end position="163"/>
    </location>
</feature>
<evidence type="ECO:0000256" key="1">
    <source>
        <dbReference type="SAM" id="MobiDB-lite"/>
    </source>
</evidence>
<feature type="compositionally biased region" description="Basic and acidic residues" evidence="1">
    <location>
        <begin position="231"/>
        <end position="240"/>
    </location>
</feature>
<proteinExistence type="predicted"/>
<dbReference type="AlphaFoldDB" id="A0A427Y215"/>
<evidence type="ECO:0000313" key="2">
    <source>
        <dbReference type="EMBL" id="RSH85168.1"/>
    </source>
</evidence>
<dbReference type="EMBL" id="RSCD01000021">
    <property type="protein sequence ID" value="RSH85168.1"/>
    <property type="molecule type" value="Genomic_DNA"/>
</dbReference>
<organism evidence="2 3">
    <name type="scientific">Saitozyma podzolica</name>
    <dbReference type="NCBI Taxonomy" id="1890683"/>
    <lineage>
        <taxon>Eukaryota</taxon>
        <taxon>Fungi</taxon>
        <taxon>Dikarya</taxon>
        <taxon>Basidiomycota</taxon>
        <taxon>Agaricomycotina</taxon>
        <taxon>Tremellomycetes</taxon>
        <taxon>Tremellales</taxon>
        <taxon>Trimorphomycetaceae</taxon>
        <taxon>Saitozyma</taxon>
    </lineage>
</organism>
<feature type="compositionally biased region" description="Polar residues" evidence="1">
    <location>
        <begin position="109"/>
        <end position="127"/>
    </location>
</feature>
<feature type="compositionally biased region" description="Low complexity" evidence="1">
    <location>
        <begin position="199"/>
        <end position="219"/>
    </location>
</feature>
<evidence type="ECO:0000313" key="3">
    <source>
        <dbReference type="Proteomes" id="UP000279259"/>
    </source>
</evidence>
<reference evidence="2 3" key="1">
    <citation type="submission" date="2018-11" db="EMBL/GenBank/DDBJ databases">
        <title>Genome sequence of Saitozyma podzolica DSM 27192.</title>
        <authorList>
            <person name="Aliyu H."/>
            <person name="Gorte O."/>
            <person name="Ochsenreither K."/>
        </authorList>
    </citation>
    <scope>NUCLEOTIDE SEQUENCE [LARGE SCALE GENOMIC DNA]</scope>
    <source>
        <strain evidence="2 3">DSM 27192</strain>
    </source>
</reference>
<sequence length="255" mass="26489">MTSMTSTSVYLAPPKMERPAPKRLLSLQQPSSRPHPYPISSSPLSSPGMGGGAGALGGGGPPKRPGAPRRSHSFCGNGAATTYALASASSCSHLSSDKKHLVAPPLERTLSSIGSSGNFSPFSQQMSRPVPSSSLSPLSPPTTPGLSPLPPSSSPYQEAVPLGDQVSLLPSPLVEVPTILIHPTGTPPRPSLAVMRNHSYSNSSRSSSYTSGPRTPGTTLYGNPIEEEQVDKDSSEQDVDHVDEIMDGVSDLQVA</sequence>
<feature type="compositionally biased region" description="Pro residues" evidence="1">
    <location>
        <begin position="138"/>
        <end position="153"/>
    </location>
</feature>
<feature type="compositionally biased region" description="Gly residues" evidence="1">
    <location>
        <begin position="48"/>
        <end position="61"/>
    </location>
</feature>
<accession>A0A427Y215</accession>
<gene>
    <name evidence="2" type="ORF">EHS25_004975</name>
</gene>
<keyword evidence="3" id="KW-1185">Reference proteome</keyword>
<feature type="region of interest" description="Disordered" evidence="1">
    <location>
        <begin position="1"/>
        <end position="76"/>
    </location>
</feature>
<dbReference type="Proteomes" id="UP000279259">
    <property type="component" value="Unassembled WGS sequence"/>
</dbReference>
<protein>
    <submittedName>
        <fullName evidence="2">Uncharacterized protein</fullName>
    </submittedName>
</protein>
<comment type="caution">
    <text evidence="2">The sequence shown here is derived from an EMBL/GenBank/DDBJ whole genome shotgun (WGS) entry which is preliminary data.</text>
</comment>